<dbReference type="HAMAP" id="MF_01328_B">
    <property type="entry name" value="Ribosomal_uL4_B"/>
    <property type="match status" value="1"/>
</dbReference>
<dbReference type="NCBIfam" id="TIGR03953">
    <property type="entry name" value="rplD_bact"/>
    <property type="match status" value="1"/>
</dbReference>
<evidence type="ECO:0000256" key="1">
    <source>
        <dbReference type="ARBA" id="ARBA00010528"/>
    </source>
</evidence>
<dbReference type="InterPro" id="IPR002136">
    <property type="entry name" value="Ribosomal_uL4"/>
</dbReference>
<evidence type="ECO:0000256" key="8">
    <source>
        <dbReference type="SAM" id="MobiDB-lite"/>
    </source>
</evidence>
<dbReference type="PANTHER" id="PTHR10746:SF6">
    <property type="entry name" value="LARGE RIBOSOMAL SUBUNIT PROTEIN UL4M"/>
    <property type="match status" value="1"/>
</dbReference>
<dbReference type="GO" id="GO:0006412">
    <property type="term" value="P:translation"/>
    <property type="evidence" value="ECO:0007669"/>
    <property type="project" value="UniProtKB-UniRule"/>
</dbReference>
<keyword evidence="4 7" id="KW-0689">Ribosomal protein</keyword>
<evidence type="ECO:0000256" key="7">
    <source>
        <dbReference type="HAMAP-Rule" id="MF_01328"/>
    </source>
</evidence>
<dbReference type="AlphaFoldDB" id="A0A0S2KFI3"/>
<dbReference type="GO" id="GO:0003735">
    <property type="term" value="F:structural constituent of ribosome"/>
    <property type="evidence" value="ECO:0007669"/>
    <property type="project" value="InterPro"/>
</dbReference>
<keyword evidence="2 7" id="KW-0699">rRNA-binding</keyword>
<feature type="region of interest" description="Disordered" evidence="8">
    <location>
        <begin position="50"/>
        <end position="79"/>
    </location>
</feature>
<proteinExistence type="inferred from homology"/>
<comment type="function">
    <text evidence="7">One of the primary rRNA binding proteins, this protein initially binds near the 5'-end of the 23S rRNA. It is important during the early stages of 50S assembly. It makes multiple contacts with different domains of the 23S rRNA in the assembled 50S subunit and ribosome.</text>
</comment>
<comment type="similarity">
    <text evidence="1 7">Belongs to the universal ribosomal protein uL4 family.</text>
</comment>
<dbReference type="InterPro" id="IPR023574">
    <property type="entry name" value="Ribosomal_uL4_dom_sf"/>
</dbReference>
<comment type="subunit">
    <text evidence="7">Part of the 50S ribosomal subunit.</text>
</comment>
<sequence>MMELNLAQPGKKAGAGTVSVSEETFGKEFNEALVHQAVVTYMAGARQGTVKQKTRSEVAGGGRKPWRQKGSGRARAGTTRGPIWRTGGVTFAARPQDHSKKLNRKMYRGAMRSILSELLRQDRLVVVEQFALESHKTKDLAAKLKEFALDNVLIVAEEVAENLYLAARNLRHVDVLDVAGLDPVSLIGFEKVLMTVPALKKVEEMLS</sequence>
<keyword evidence="10" id="KW-1185">Reference proteome</keyword>
<dbReference type="Pfam" id="PF00573">
    <property type="entry name" value="Ribosomal_L4"/>
    <property type="match status" value="1"/>
</dbReference>
<dbReference type="Proteomes" id="UP000065641">
    <property type="component" value="Chromosome"/>
</dbReference>
<evidence type="ECO:0000256" key="4">
    <source>
        <dbReference type="ARBA" id="ARBA00022980"/>
    </source>
</evidence>
<reference evidence="9 10" key="1">
    <citation type="submission" date="2015-11" db="EMBL/GenBank/DDBJ databases">
        <authorList>
            <person name="Zhang Y."/>
            <person name="Guo Z."/>
        </authorList>
    </citation>
    <scope>NUCLEOTIDE SEQUENCE [LARGE SCALE GENOMIC DNA]</scope>
    <source>
        <strain evidence="9 10">KCTC 32221</strain>
    </source>
</reference>
<dbReference type="STRING" id="1249552.PS2015_2454"/>
<dbReference type="SUPFAM" id="SSF52166">
    <property type="entry name" value="Ribosomal protein L4"/>
    <property type="match status" value="1"/>
</dbReference>
<dbReference type="InterPro" id="IPR013005">
    <property type="entry name" value="Ribosomal_uL4-like"/>
</dbReference>
<dbReference type="PANTHER" id="PTHR10746">
    <property type="entry name" value="50S RIBOSOMAL PROTEIN L4"/>
    <property type="match status" value="1"/>
</dbReference>
<dbReference type="Gene3D" id="3.40.1370.10">
    <property type="match status" value="1"/>
</dbReference>
<evidence type="ECO:0000256" key="6">
    <source>
        <dbReference type="ARBA" id="ARBA00035244"/>
    </source>
</evidence>
<gene>
    <name evidence="7" type="primary">rplD</name>
    <name evidence="9" type="ORF">PS2015_2454</name>
</gene>
<evidence type="ECO:0000313" key="9">
    <source>
        <dbReference type="EMBL" id="ALO47088.1"/>
    </source>
</evidence>
<dbReference type="PATRIC" id="fig|1249552.3.peg.2470"/>
<organism evidence="9 10">
    <name type="scientific">Pseudohongiella spirulinae</name>
    <dbReference type="NCBI Taxonomy" id="1249552"/>
    <lineage>
        <taxon>Bacteria</taxon>
        <taxon>Pseudomonadati</taxon>
        <taxon>Pseudomonadota</taxon>
        <taxon>Gammaproteobacteria</taxon>
        <taxon>Pseudomonadales</taxon>
        <taxon>Pseudohongiellaceae</taxon>
        <taxon>Pseudohongiella</taxon>
    </lineage>
</organism>
<dbReference type="GO" id="GO:0005840">
    <property type="term" value="C:ribosome"/>
    <property type="evidence" value="ECO:0007669"/>
    <property type="project" value="UniProtKB-KW"/>
</dbReference>
<dbReference type="KEGG" id="pspi:PS2015_2454"/>
<dbReference type="EMBL" id="CP013189">
    <property type="protein sequence ID" value="ALO47088.1"/>
    <property type="molecule type" value="Genomic_DNA"/>
</dbReference>
<keyword evidence="3 7" id="KW-0694">RNA-binding</keyword>
<protein>
    <recommendedName>
        <fullName evidence="6 7">Large ribosomal subunit protein uL4</fullName>
    </recommendedName>
</protein>
<evidence type="ECO:0000256" key="5">
    <source>
        <dbReference type="ARBA" id="ARBA00023274"/>
    </source>
</evidence>
<evidence type="ECO:0000256" key="2">
    <source>
        <dbReference type="ARBA" id="ARBA00022730"/>
    </source>
</evidence>
<dbReference type="FunFam" id="3.40.1370.10:FF:000001">
    <property type="entry name" value="50S ribosomal protein L4"/>
    <property type="match status" value="1"/>
</dbReference>
<dbReference type="GO" id="GO:0019843">
    <property type="term" value="F:rRNA binding"/>
    <property type="evidence" value="ECO:0007669"/>
    <property type="project" value="UniProtKB-UniRule"/>
</dbReference>
<keyword evidence="5 7" id="KW-0687">Ribonucleoprotein</keyword>
<name>A0A0S2KFI3_9GAMM</name>
<accession>A0A0S2KFI3</accession>
<comment type="function">
    <text evidence="7">Forms part of the polypeptide exit tunnel.</text>
</comment>
<evidence type="ECO:0000313" key="10">
    <source>
        <dbReference type="Proteomes" id="UP000065641"/>
    </source>
</evidence>
<evidence type="ECO:0000256" key="3">
    <source>
        <dbReference type="ARBA" id="ARBA00022884"/>
    </source>
</evidence>
<dbReference type="GO" id="GO:1990904">
    <property type="term" value="C:ribonucleoprotein complex"/>
    <property type="evidence" value="ECO:0007669"/>
    <property type="project" value="UniProtKB-KW"/>
</dbReference>